<evidence type="ECO:0000313" key="3">
    <source>
        <dbReference type="EMBL" id="MDQ0164756.1"/>
    </source>
</evidence>
<reference evidence="3 4" key="1">
    <citation type="submission" date="2023-07" db="EMBL/GenBank/DDBJ databases">
        <title>Genomic Encyclopedia of Type Strains, Phase IV (KMG-IV): sequencing the most valuable type-strain genomes for metagenomic binning, comparative biology and taxonomic classification.</title>
        <authorList>
            <person name="Goeker M."/>
        </authorList>
    </citation>
    <scope>NUCLEOTIDE SEQUENCE [LARGE SCALE GENOMIC DNA]</scope>
    <source>
        <strain evidence="3 4">DSM 12751</strain>
    </source>
</reference>
<protein>
    <submittedName>
        <fullName evidence="3">External thioesterase TEII</fullName>
    </submittedName>
</protein>
<dbReference type="Pfam" id="PF00975">
    <property type="entry name" value="Thioesterase"/>
    <property type="match status" value="1"/>
</dbReference>
<dbReference type="Gene3D" id="3.40.50.1820">
    <property type="entry name" value="alpha/beta hydrolase"/>
    <property type="match status" value="1"/>
</dbReference>
<dbReference type="InterPro" id="IPR029058">
    <property type="entry name" value="AB_hydrolase_fold"/>
</dbReference>
<comment type="caution">
    <text evidence="3">The sequence shown here is derived from an EMBL/GenBank/DDBJ whole genome shotgun (WGS) entry which is preliminary data.</text>
</comment>
<comment type="similarity">
    <text evidence="1">Belongs to the thioesterase family.</text>
</comment>
<dbReference type="SUPFAM" id="SSF53474">
    <property type="entry name" value="alpha/beta-Hydrolases"/>
    <property type="match status" value="1"/>
</dbReference>
<dbReference type="Proteomes" id="UP001235840">
    <property type="component" value="Unassembled WGS sequence"/>
</dbReference>
<dbReference type="InterPro" id="IPR012223">
    <property type="entry name" value="TEII"/>
</dbReference>
<dbReference type="PANTHER" id="PTHR11487">
    <property type="entry name" value="THIOESTERASE"/>
    <property type="match status" value="1"/>
</dbReference>
<dbReference type="EMBL" id="JAUSTY010000002">
    <property type="protein sequence ID" value="MDQ0164756.1"/>
    <property type="molecule type" value="Genomic_DNA"/>
</dbReference>
<sequence length="250" mass="28829">MKKKFFHQLKEGQGKHQLICFPYLGGYANSFYELAQSLDDDIEVWAVNPPGHGACTMKPLESIESMVDVYAEELRNVLKPHAIFFGHSMGGIIAFFLAQRILKSQDYEGDIDALILSACNPPCDFRTKNYSQLSDENLIDHLISYDGLSEELINEKSLLSYFLPIFRADFKVLESSAFHEYTQLDLPVHYLWGEQDKIVPIEGTTQWSKYFKRDIVLRPIANASHMFIQHQMKDVVDQLEEIMNMNLLRL</sequence>
<dbReference type="RefSeq" id="WP_307390832.1">
    <property type="nucleotide sequence ID" value="NZ_BAAADK010000018.1"/>
</dbReference>
<keyword evidence="4" id="KW-1185">Reference proteome</keyword>
<organism evidence="3 4">
    <name type="scientific">Caldalkalibacillus horti</name>
    <dbReference type="NCBI Taxonomy" id="77523"/>
    <lineage>
        <taxon>Bacteria</taxon>
        <taxon>Bacillati</taxon>
        <taxon>Bacillota</taxon>
        <taxon>Bacilli</taxon>
        <taxon>Bacillales</taxon>
        <taxon>Bacillaceae</taxon>
        <taxon>Caldalkalibacillus</taxon>
    </lineage>
</organism>
<evidence type="ECO:0000259" key="2">
    <source>
        <dbReference type="Pfam" id="PF00975"/>
    </source>
</evidence>
<name>A0ABT9VUV5_9BACI</name>
<dbReference type="PANTHER" id="PTHR11487:SF0">
    <property type="entry name" value="S-ACYL FATTY ACID SYNTHASE THIOESTERASE, MEDIUM CHAIN"/>
    <property type="match status" value="1"/>
</dbReference>
<feature type="domain" description="Thioesterase" evidence="2">
    <location>
        <begin position="17"/>
        <end position="241"/>
    </location>
</feature>
<proteinExistence type="inferred from homology"/>
<evidence type="ECO:0000313" key="4">
    <source>
        <dbReference type="Proteomes" id="UP001235840"/>
    </source>
</evidence>
<accession>A0ABT9VUV5</accession>
<evidence type="ECO:0000256" key="1">
    <source>
        <dbReference type="ARBA" id="ARBA00007169"/>
    </source>
</evidence>
<dbReference type="InterPro" id="IPR001031">
    <property type="entry name" value="Thioesterase"/>
</dbReference>
<gene>
    <name evidence="3" type="ORF">J2S11_000656</name>
</gene>